<evidence type="ECO:0000256" key="8">
    <source>
        <dbReference type="ARBA" id="ARBA00022840"/>
    </source>
</evidence>
<dbReference type="InterPro" id="IPR000014">
    <property type="entry name" value="PAS"/>
</dbReference>
<dbReference type="EC" id="2.7.13.3" evidence="3"/>
<keyword evidence="6" id="KW-0547">Nucleotide-binding</keyword>
<dbReference type="SMART" id="SM00448">
    <property type="entry name" value="REC"/>
    <property type="match status" value="1"/>
</dbReference>
<dbReference type="PROSITE" id="PS50112">
    <property type="entry name" value="PAS"/>
    <property type="match status" value="3"/>
</dbReference>
<comment type="catalytic activity">
    <reaction evidence="1">
        <text>ATP + protein L-histidine = ADP + protein N-phospho-L-histidine.</text>
        <dbReference type="EC" id="2.7.13.3"/>
    </reaction>
</comment>
<dbReference type="InterPro" id="IPR001789">
    <property type="entry name" value="Sig_transdc_resp-reg_receiver"/>
</dbReference>
<evidence type="ECO:0000256" key="1">
    <source>
        <dbReference type="ARBA" id="ARBA00000085"/>
    </source>
</evidence>
<dbReference type="Gene3D" id="3.40.50.2300">
    <property type="match status" value="1"/>
</dbReference>
<dbReference type="SUPFAM" id="SSF47384">
    <property type="entry name" value="Homodimeric domain of signal transducing histidine kinase"/>
    <property type="match status" value="1"/>
</dbReference>
<dbReference type="Gene3D" id="3.30.565.10">
    <property type="entry name" value="Histidine kinase-like ATPase, C-terminal domain"/>
    <property type="match status" value="1"/>
</dbReference>
<dbReference type="Proteomes" id="UP000287394">
    <property type="component" value="Chromosome"/>
</dbReference>
<dbReference type="RefSeq" id="WP_165864193.1">
    <property type="nucleotide sequence ID" value="NZ_AP025739.1"/>
</dbReference>
<comment type="subunit">
    <text evidence="10">At low DSF concentrations, interacts with RpfF.</text>
</comment>
<dbReference type="Pfam" id="PF02518">
    <property type="entry name" value="HATPase_c"/>
    <property type="match status" value="1"/>
</dbReference>
<evidence type="ECO:0000256" key="6">
    <source>
        <dbReference type="ARBA" id="ARBA00022741"/>
    </source>
</evidence>
<dbReference type="InterPro" id="IPR005467">
    <property type="entry name" value="His_kinase_dom"/>
</dbReference>
<dbReference type="Pfam" id="PF00072">
    <property type="entry name" value="Response_reg"/>
    <property type="match status" value="1"/>
</dbReference>
<dbReference type="AlphaFoldDB" id="A0A402CVM1"/>
<dbReference type="SUPFAM" id="SSF55785">
    <property type="entry name" value="PYP-like sensor domain (PAS domain)"/>
    <property type="match status" value="5"/>
</dbReference>
<proteinExistence type="inferred from homology"/>
<dbReference type="FunFam" id="1.10.287.130:FF:000002">
    <property type="entry name" value="Two-component osmosensing histidine kinase"/>
    <property type="match status" value="1"/>
</dbReference>
<dbReference type="KEGG" id="ccot:CCAX7_25140"/>
<evidence type="ECO:0000256" key="11">
    <source>
        <dbReference type="ARBA" id="ARBA00068150"/>
    </source>
</evidence>
<dbReference type="InterPro" id="IPR001610">
    <property type="entry name" value="PAC"/>
</dbReference>
<dbReference type="NCBIfam" id="TIGR00229">
    <property type="entry name" value="sensory_box"/>
    <property type="match status" value="5"/>
</dbReference>
<evidence type="ECO:0000256" key="10">
    <source>
        <dbReference type="ARBA" id="ARBA00064003"/>
    </source>
</evidence>
<keyword evidence="8" id="KW-0067">ATP-binding</keyword>
<dbReference type="InterPro" id="IPR003594">
    <property type="entry name" value="HATPase_dom"/>
</dbReference>
<dbReference type="InterPro" id="IPR000700">
    <property type="entry name" value="PAS-assoc_C"/>
</dbReference>
<evidence type="ECO:0000256" key="7">
    <source>
        <dbReference type="ARBA" id="ARBA00022777"/>
    </source>
</evidence>
<dbReference type="CDD" id="cd00130">
    <property type="entry name" value="PAS"/>
    <property type="match status" value="4"/>
</dbReference>
<protein>
    <recommendedName>
        <fullName evidence="12">Circadian input-output histidine kinase CikA</fullName>
        <ecNumber evidence="3">2.7.13.3</ecNumber>
    </recommendedName>
    <alternativeName>
        <fullName evidence="11">Sensory/regulatory protein RpfC</fullName>
    </alternativeName>
</protein>
<dbReference type="SUPFAM" id="SSF55781">
    <property type="entry name" value="GAF domain-like"/>
    <property type="match status" value="1"/>
</dbReference>
<dbReference type="Pfam" id="PF00512">
    <property type="entry name" value="HisKA"/>
    <property type="match status" value="1"/>
</dbReference>
<keyword evidence="14" id="KW-1185">Reference proteome</keyword>
<keyword evidence="9" id="KW-0902">Two-component regulatory system</keyword>
<evidence type="ECO:0000313" key="13">
    <source>
        <dbReference type="EMBL" id="BDI30463.1"/>
    </source>
</evidence>
<evidence type="ECO:0000256" key="4">
    <source>
        <dbReference type="ARBA" id="ARBA00022553"/>
    </source>
</evidence>
<dbReference type="InterPro" id="IPR003661">
    <property type="entry name" value="HisK_dim/P_dom"/>
</dbReference>
<organism evidence="13 14">
    <name type="scientific">Capsulimonas corticalis</name>
    <dbReference type="NCBI Taxonomy" id="2219043"/>
    <lineage>
        <taxon>Bacteria</taxon>
        <taxon>Bacillati</taxon>
        <taxon>Armatimonadota</taxon>
        <taxon>Armatimonadia</taxon>
        <taxon>Capsulimonadales</taxon>
        <taxon>Capsulimonadaceae</taxon>
        <taxon>Capsulimonas</taxon>
    </lineage>
</organism>
<comment type="similarity">
    <text evidence="2">In the N-terminal section; belongs to the phytochrome family.</text>
</comment>
<evidence type="ECO:0000313" key="14">
    <source>
        <dbReference type="Proteomes" id="UP000287394"/>
    </source>
</evidence>
<dbReference type="EMBL" id="AP025739">
    <property type="protein sequence ID" value="BDI30463.1"/>
    <property type="molecule type" value="Genomic_DNA"/>
</dbReference>
<dbReference type="InterPro" id="IPR036890">
    <property type="entry name" value="HATPase_C_sf"/>
</dbReference>
<gene>
    <name evidence="13" type="ORF">CCAX7_25140</name>
</gene>
<evidence type="ECO:0000256" key="2">
    <source>
        <dbReference type="ARBA" id="ARBA00006402"/>
    </source>
</evidence>
<dbReference type="Gene3D" id="3.30.450.20">
    <property type="entry name" value="PAS domain"/>
    <property type="match status" value="5"/>
</dbReference>
<accession>A0A402CVM1</accession>
<dbReference type="Pfam" id="PF08448">
    <property type="entry name" value="PAS_4"/>
    <property type="match status" value="1"/>
</dbReference>
<dbReference type="Pfam" id="PF13426">
    <property type="entry name" value="PAS_9"/>
    <property type="match status" value="3"/>
</dbReference>
<evidence type="ECO:0000256" key="5">
    <source>
        <dbReference type="ARBA" id="ARBA00022679"/>
    </source>
</evidence>
<dbReference type="PROSITE" id="PS50113">
    <property type="entry name" value="PAC"/>
    <property type="match status" value="4"/>
</dbReference>
<dbReference type="PROSITE" id="PS50110">
    <property type="entry name" value="RESPONSE_REGULATORY"/>
    <property type="match status" value="1"/>
</dbReference>
<reference evidence="13 14" key="1">
    <citation type="journal article" date="2019" name="Int. J. Syst. Evol. Microbiol.">
        <title>Capsulimonas corticalis gen. nov., sp. nov., an aerobic capsulated bacterium, of a novel bacterial order, Capsulimonadales ord. nov., of the class Armatimonadia of the phylum Armatimonadetes.</title>
        <authorList>
            <person name="Li J."/>
            <person name="Kudo C."/>
            <person name="Tonouchi A."/>
        </authorList>
    </citation>
    <scope>NUCLEOTIDE SEQUENCE [LARGE SCALE GENOMIC DNA]</scope>
    <source>
        <strain evidence="13 14">AX-7</strain>
    </source>
</reference>
<dbReference type="InterPro" id="IPR035965">
    <property type="entry name" value="PAS-like_dom_sf"/>
</dbReference>
<dbReference type="CDD" id="cd00082">
    <property type="entry name" value="HisKA"/>
    <property type="match status" value="1"/>
</dbReference>
<dbReference type="Gene3D" id="1.10.287.130">
    <property type="match status" value="1"/>
</dbReference>
<dbReference type="InterPro" id="IPR013655">
    <property type="entry name" value="PAS_fold_3"/>
</dbReference>
<dbReference type="InterPro" id="IPR004358">
    <property type="entry name" value="Sig_transdc_His_kin-like_C"/>
</dbReference>
<dbReference type="SMART" id="SM00086">
    <property type="entry name" value="PAC"/>
    <property type="match status" value="5"/>
</dbReference>
<dbReference type="InterPro" id="IPR013656">
    <property type="entry name" value="PAS_4"/>
</dbReference>
<dbReference type="PRINTS" id="PR00344">
    <property type="entry name" value="BCTRLSENSOR"/>
</dbReference>
<dbReference type="SUPFAM" id="SSF55874">
    <property type="entry name" value="ATPase domain of HSP90 chaperone/DNA topoisomerase II/histidine kinase"/>
    <property type="match status" value="1"/>
</dbReference>
<dbReference type="SUPFAM" id="SSF52172">
    <property type="entry name" value="CheY-like"/>
    <property type="match status" value="1"/>
</dbReference>
<dbReference type="InterPro" id="IPR011006">
    <property type="entry name" value="CheY-like_superfamily"/>
</dbReference>
<dbReference type="FunFam" id="3.30.565.10:FF:000010">
    <property type="entry name" value="Sensor histidine kinase RcsC"/>
    <property type="match status" value="1"/>
</dbReference>
<dbReference type="SMART" id="SM00091">
    <property type="entry name" value="PAS"/>
    <property type="match status" value="5"/>
</dbReference>
<keyword evidence="7" id="KW-0418">Kinase</keyword>
<dbReference type="SMART" id="SM00388">
    <property type="entry name" value="HisKA"/>
    <property type="match status" value="1"/>
</dbReference>
<evidence type="ECO:0000256" key="9">
    <source>
        <dbReference type="ARBA" id="ARBA00023012"/>
    </source>
</evidence>
<dbReference type="PANTHER" id="PTHR45339">
    <property type="entry name" value="HYBRID SIGNAL TRANSDUCTION HISTIDINE KINASE J"/>
    <property type="match status" value="1"/>
</dbReference>
<evidence type="ECO:0000256" key="12">
    <source>
        <dbReference type="ARBA" id="ARBA00074306"/>
    </source>
</evidence>
<dbReference type="SMART" id="SM00387">
    <property type="entry name" value="HATPase_c"/>
    <property type="match status" value="1"/>
</dbReference>
<dbReference type="PANTHER" id="PTHR45339:SF1">
    <property type="entry name" value="HYBRID SIGNAL TRANSDUCTION HISTIDINE KINASE J"/>
    <property type="match status" value="1"/>
</dbReference>
<name>A0A402CVM1_9BACT</name>
<dbReference type="PROSITE" id="PS50109">
    <property type="entry name" value="HIS_KIN"/>
    <property type="match status" value="1"/>
</dbReference>
<keyword evidence="5" id="KW-0808">Transferase</keyword>
<sequence>MEISPDDELFLSDIAHLALLSCRTSSAAISLLGANGQWRTRTAGAEECDLARAETLFAQTVFYDDIHVTAPAGQAQNEVPRSHPFSPPIRFYAGAPLTSSEGEFFGVLAVMDTDAARSLDREQMDALRRLARQTVSHAEMRRQIANQEALLAGHSQAATAAKPVVHRDPEMDLKRLAAIVDSFDEAVLGATLDGAIVHWNKGAEKLYGYSAGEILGKNTSFLSGEGEHNLLPGVTARLMRGETIDPVEVSRRRKDGSQFFAALSFSPIRGAEEEITGVSCIARDITARVAAERARAESEARLRRLTDAAFEGVSVWQNGLLVEASPALATMFGYDTPAEMLGFTPEALMTPESRTIILQNIAANYEQPYEALLRRRDGSTFDAEIRGHIIALNGEQARVTAVRDISDRKAMEAELRESRRFAESISENSASIIFVFDLDAKENVYSNRNLTDFLGYSFSEAAEMGPNLLEAIIHPEDIPRLVDHIDRFGDVPDGVIVDIEYRVRHVSGAWRWIWSREVVFERHTDGRASRILGNVQDITKIKELEAQLCASAEQLSKREAALSALLQSAPVVLYAADANGIVVLSEGMGLTALGLKPGEAVGRSVFDFTGGDPEMETNTRRALAGEAVSYDTRAGQLYLHVELQPVRDADGAFGGLIGVCFDVTERVVSEERFRVLFEQSSDAIFLLDPVTQGGIVDCNAAALSLLGGSEKADLLGLNPMDFSPEMQPDGQRSSEKKFRVSRQLRDYGGTRFEWTHERPDRTQIDVEVTQTTVSLSRGATVLSVCHDLTDQKRIEQEIRDYASILHHQKEALEQAAQDLARRNEDLSRARDAAQSATKAKSAFLASMSHEIRTPMNGVLGMTSLLLDTNLTDEQRDYAETVRSSGQSLLTILNDILDFSKIEAGKLDFEHLPFDLRRTVADIVSLMGGAARTKGLQVIFDVDNDVPSALIGDAGRLRQIMANIVGNSIKFTERGRVTVRVQLGELTERDALIEFRVTDTGIGISEEAQKRLFQSFSQADASTTRRFGGSGLGLAICKQLVEIMGGQIGVLSVIGQGSTFWFSVRLARHETESPSPSPAIRQDRAPRQSAAVSSQGACILLVEDNAINQKVAKRLLEKQGHSVDVACNGREAVAMAGDKSYDLVLMDCQMPEMDGWEATRAIRKREGAGADAGRLPIVALTAGAMAEDRAECFDAGMDGFLTKPFKTEDLYTVLSTYLR</sequence>
<dbReference type="CDD" id="cd16922">
    <property type="entry name" value="HATPase_EvgS-ArcB-TorS-like"/>
    <property type="match status" value="1"/>
</dbReference>
<keyword evidence="4" id="KW-0597">Phosphoprotein</keyword>
<dbReference type="GO" id="GO:0000155">
    <property type="term" value="F:phosphorelay sensor kinase activity"/>
    <property type="evidence" value="ECO:0007669"/>
    <property type="project" value="InterPro"/>
</dbReference>
<dbReference type="InterPro" id="IPR036097">
    <property type="entry name" value="HisK_dim/P_sf"/>
</dbReference>
<dbReference type="CDD" id="cd17546">
    <property type="entry name" value="REC_hyHK_CKI1_RcsC-like"/>
    <property type="match status" value="1"/>
</dbReference>
<dbReference type="GO" id="GO:0005524">
    <property type="term" value="F:ATP binding"/>
    <property type="evidence" value="ECO:0007669"/>
    <property type="project" value="UniProtKB-KW"/>
</dbReference>
<evidence type="ECO:0000256" key="3">
    <source>
        <dbReference type="ARBA" id="ARBA00012438"/>
    </source>
</evidence>
<dbReference type="Pfam" id="PF08447">
    <property type="entry name" value="PAS_3"/>
    <property type="match status" value="1"/>
</dbReference>